<evidence type="ECO:0000256" key="3">
    <source>
        <dbReference type="PIRSR" id="PIRSR606689-1"/>
    </source>
</evidence>
<dbReference type="SUPFAM" id="SSF52540">
    <property type="entry name" value="P-loop containing nucleoside triphosphate hydrolases"/>
    <property type="match status" value="1"/>
</dbReference>
<name>A0AAD9N408_9ANNE</name>
<feature type="binding site" evidence="4">
    <location>
        <position position="56"/>
    </location>
    <ligand>
        <name>Mg(2+)</name>
        <dbReference type="ChEBI" id="CHEBI:18420"/>
    </ligand>
</feature>
<dbReference type="EMBL" id="JAODUP010000274">
    <property type="protein sequence ID" value="KAK2154211.1"/>
    <property type="molecule type" value="Genomic_DNA"/>
</dbReference>
<feature type="binding site" evidence="4">
    <location>
        <position position="33"/>
    </location>
    <ligand>
        <name>Mg(2+)</name>
        <dbReference type="ChEBI" id="CHEBI:18420"/>
    </ligand>
</feature>
<evidence type="ECO:0000313" key="6">
    <source>
        <dbReference type="EMBL" id="KAK2154211.1"/>
    </source>
</evidence>
<protein>
    <submittedName>
        <fullName evidence="6">Uncharacterized protein</fullName>
    </submittedName>
</protein>
<keyword evidence="1 3" id="KW-0547">Nucleotide-binding</keyword>
<evidence type="ECO:0000256" key="5">
    <source>
        <dbReference type="SAM" id="MobiDB-lite"/>
    </source>
</evidence>
<feature type="region of interest" description="Disordered" evidence="5">
    <location>
        <begin position="1"/>
        <end position="20"/>
    </location>
</feature>
<dbReference type="PANTHER" id="PTHR46724">
    <property type="entry name" value="ADP-RIBOSYLATION FACTOR-LIKE PROTEIN 9-RELATED"/>
    <property type="match status" value="1"/>
</dbReference>
<evidence type="ECO:0000256" key="2">
    <source>
        <dbReference type="ARBA" id="ARBA00023134"/>
    </source>
</evidence>
<reference evidence="6" key="1">
    <citation type="journal article" date="2023" name="Mol. Biol. Evol.">
        <title>Third-Generation Sequencing Reveals the Adaptive Role of the Epigenome in Three Deep-Sea Polychaetes.</title>
        <authorList>
            <person name="Perez M."/>
            <person name="Aroh O."/>
            <person name="Sun Y."/>
            <person name="Lan Y."/>
            <person name="Juniper S.K."/>
            <person name="Young C.R."/>
            <person name="Angers B."/>
            <person name="Qian P.Y."/>
        </authorList>
    </citation>
    <scope>NUCLEOTIDE SEQUENCE</scope>
    <source>
        <strain evidence="6">P08H-3</strain>
    </source>
</reference>
<proteinExistence type="predicted"/>
<dbReference type="Proteomes" id="UP001208570">
    <property type="component" value="Unassembled WGS sequence"/>
</dbReference>
<dbReference type="PROSITE" id="PS51417">
    <property type="entry name" value="ARF"/>
    <property type="match status" value="1"/>
</dbReference>
<evidence type="ECO:0000313" key="7">
    <source>
        <dbReference type="Proteomes" id="UP001208570"/>
    </source>
</evidence>
<dbReference type="Gene3D" id="3.40.50.300">
    <property type="entry name" value="P-loop containing nucleotide triphosphate hydrolases"/>
    <property type="match status" value="1"/>
</dbReference>
<comment type="caution">
    <text evidence="6">The sequence shown here is derived from an EMBL/GenBank/DDBJ whole genome shotgun (WGS) entry which is preliminary data.</text>
</comment>
<dbReference type="AlphaFoldDB" id="A0AAD9N408"/>
<dbReference type="GO" id="GO:0003924">
    <property type="term" value="F:GTPase activity"/>
    <property type="evidence" value="ECO:0007669"/>
    <property type="project" value="InterPro"/>
</dbReference>
<keyword evidence="4" id="KW-0479">Metal-binding</keyword>
<dbReference type="InterPro" id="IPR053254">
    <property type="entry name" value="Arf-like_GTPase"/>
</dbReference>
<dbReference type="SMART" id="SM00177">
    <property type="entry name" value="ARF"/>
    <property type="match status" value="1"/>
</dbReference>
<organism evidence="6 7">
    <name type="scientific">Paralvinella palmiformis</name>
    <dbReference type="NCBI Taxonomy" id="53620"/>
    <lineage>
        <taxon>Eukaryota</taxon>
        <taxon>Metazoa</taxon>
        <taxon>Spiralia</taxon>
        <taxon>Lophotrochozoa</taxon>
        <taxon>Annelida</taxon>
        <taxon>Polychaeta</taxon>
        <taxon>Sedentaria</taxon>
        <taxon>Canalipalpata</taxon>
        <taxon>Terebellida</taxon>
        <taxon>Terebelliformia</taxon>
        <taxon>Alvinellidae</taxon>
        <taxon>Paralvinella</taxon>
    </lineage>
</organism>
<keyword evidence="2 3" id="KW-0342">GTP-binding</keyword>
<keyword evidence="7" id="KW-1185">Reference proteome</keyword>
<dbReference type="InterPro" id="IPR006689">
    <property type="entry name" value="Small_GTPase_ARF/SAR"/>
</dbReference>
<feature type="binding site" evidence="3">
    <location>
        <begin position="26"/>
        <end position="33"/>
    </location>
    <ligand>
        <name>GTP</name>
        <dbReference type="ChEBI" id="CHEBI:37565"/>
    </ligand>
</feature>
<evidence type="ECO:0000256" key="1">
    <source>
        <dbReference type="ARBA" id="ARBA00022741"/>
    </source>
</evidence>
<feature type="binding site" evidence="3">
    <location>
        <position position="72"/>
    </location>
    <ligand>
        <name>GTP</name>
        <dbReference type="ChEBI" id="CHEBI:37565"/>
    </ligand>
</feature>
<feature type="binding site" evidence="3">
    <location>
        <begin position="129"/>
        <end position="132"/>
    </location>
    <ligand>
        <name>GTP</name>
        <dbReference type="ChEBI" id="CHEBI:37565"/>
    </ligand>
</feature>
<dbReference type="GO" id="GO:0005525">
    <property type="term" value="F:GTP binding"/>
    <property type="evidence" value="ECO:0007669"/>
    <property type="project" value="UniProtKB-KW"/>
</dbReference>
<sequence length="184" mass="20245">MEQNGPQEPEQNDSEERTKKKVLMLGLGGSGKSSILQAIQMNHMKVADGEMTPEPTEGFHSHPCTILLSVGGSEKMRKYWADFIQDCDILVYVVDAASDGESLKLAGEELQHILDDPGLDSVPLILLANKQDLNDAQKPHDVLEALHLKPESLENRLVHEIGTEVRHDNEAIGLGSFETILAEL</sequence>
<dbReference type="GO" id="GO:0046872">
    <property type="term" value="F:metal ion binding"/>
    <property type="evidence" value="ECO:0007669"/>
    <property type="project" value="UniProtKB-KW"/>
</dbReference>
<evidence type="ECO:0000256" key="4">
    <source>
        <dbReference type="PIRSR" id="PIRSR606689-2"/>
    </source>
</evidence>
<dbReference type="PRINTS" id="PR00328">
    <property type="entry name" value="SAR1GTPBP"/>
</dbReference>
<keyword evidence="4" id="KW-0460">Magnesium</keyword>
<gene>
    <name evidence="6" type="ORF">LSH36_274g00048</name>
</gene>
<dbReference type="InterPro" id="IPR027417">
    <property type="entry name" value="P-loop_NTPase"/>
</dbReference>
<accession>A0AAD9N408</accession>
<dbReference type="Pfam" id="PF00025">
    <property type="entry name" value="Arf"/>
    <property type="match status" value="1"/>
</dbReference>